<reference evidence="4 5" key="1">
    <citation type="journal article" date="2024" name="Int. J. Mol. Sci.">
        <title>Exploration of Alicyclobacillus spp. Genome in Search of Antibiotic Resistance.</title>
        <authorList>
            <person name="Bucka-Kolendo J."/>
            <person name="Kiousi D.E."/>
            <person name="Dekowska A."/>
            <person name="Mikolajczuk-Szczyrba A."/>
            <person name="Karadedos D.M."/>
            <person name="Michael P."/>
            <person name="Galanis A."/>
            <person name="Sokolowska B."/>
        </authorList>
    </citation>
    <scope>NUCLEOTIDE SEQUENCE [LARGE SCALE GENOMIC DNA]</scope>
    <source>
        <strain evidence="4 5">KKP 3000</strain>
    </source>
</reference>
<evidence type="ECO:0000313" key="4">
    <source>
        <dbReference type="EMBL" id="MFB5193188.1"/>
    </source>
</evidence>
<dbReference type="InterPro" id="IPR050463">
    <property type="entry name" value="Gfo/Idh/MocA_oxidrdct_glycsds"/>
</dbReference>
<dbReference type="InterPro" id="IPR000683">
    <property type="entry name" value="Gfo/Idh/MocA-like_OxRdtase_N"/>
</dbReference>
<feature type="domain" description="Gfo/Idh/MocA-like oxidoreductase N-terminal" evidence="2">
    <location>
        <begin position="5"/>
        <end position="117"/>
    </location>
</feature>
<dbReference type="RefSeq" id="WP_275476976.1">
    <property type="nucleotide sequence ID" value="NZ_CP162940.1"/>
</dbReference>
<sequence>MERARVGIIGCGNISEIYFKNCRAFGLDVVACADLDVERAKSRAEQFGVAKACSVDELLADPNIEFVINLTIPSAHAAVSRQALEAGKHVHSEKPLALNVEEGRSLLALAKAKNLRLGSAPDTFLGSALQTSRKLIDDGWIGKPIGATAFMTGHGVEAWHPNPDFFYQPGGGPMFDMGPYYLTALVNLLGPVRRLTGLTQVSFAERTITTEHRFGEKIPVNVPTHVAGLLEFEQGAVGNIITSFDVWHSELPRIEIYGTEGSLSVPDPNLFGGNVRVRRKGAQEWSDIPLLFGFTENSRGLAVADMVDAVRTGRLHRANGELMLHVVELMQGIHISSDEGRHYDVETRCERPAPWPVGFDEHALLLTLGGHLS</sequence>
<evidence type="ECO:0000259" key="3">
    <source>
        <dbReference type="Pfam" id="PF22725"/>
    </source>
</evidence>
<evidence type="ECO:0000313" key="5">
    <source>
        <dbReference type="Proteomes" id="UP001579974"/>
    </source>
</evidence>
<gene>
    <name evidence="4" type="ORF">KKP3000_003134</name>
</gene>
<dbReference type="Proteomes" id="UP001579974">
    <property type="component" value="Unassembled WGS sequence"/>
</dbReference>
<dbReference type="PANTHER" id="PTHR43818:SF11">
    <property type="entry name" value="BCDNA.GH03377"/>
    <property type="match status" value="1"/>
</dbReference>
<dbReference type="InterPro" id="IPR055170">
    <property type="entry name" value="GFO_IDH_MocA-like_dom"/>
</dbReference>
<dbReference type="SUPFAM" id="SSF51735">
    <property type="entry name" value="NAD(P)-binding Rossmann-fold domains"/>
    <property type="match status" value="1"/>
</dbReference>
<feature type="domain" description="GFO/IDH/MocA-like oxidoreductase" evidence="3">
    <location>
        <begin position="130"/>
        <end position="263"/>
    </location>
</feature>
<accession>A0ABV5ALZ9</accession>
<keyword evidence="1" id="KW-0560">Oxidoreductase</keyword>
<dbReference type="PANTHER" id="PTHR43818">
    <property type="entry name" value="BCDNA.GH03377"/>
    <property type="match status" value="1"/>
</dbReference>
<dbReference type="InterPro" id="IPR036291">
    <property type="entry name" value="NAD(P)-bd_dom_sf"/>
</dbReference>
<comment type="caution">
    <text evidence="4">The sequence shown here is derived from an EMBL/GenBank/DDBJ whole genome shotgun (WGS) entry which is preliminary data.</text>
</comment>
<organism evidence="4 5">
    <name type="scientific">Alicyclobacillus fastidiosus</name>
    <dbReference type="NCBI Taxonomy" id="392011"/>
    <lineage>
        <taxon>Bacteria</taxon>
        <taxon>Bacillati</taxon>
        <taxon>Bacillota</taxon>
        <taxon>Bacilli</taxon>
        <taxon>Bacillales</taxon>
        <taxon>Alicyclobacillaceae</taxon>
        <taxon>Alicyclobacillus</taxon>
    </lineage>
</organism>
<proteinExistence type="predicted"/>
<dbReference type="Gene3D" id="3.40.50.720">
    <property type="entry name" value="NAD(P)-binding Rossmann-like Domain"/>
    <property type="match status" value="1"/>
</dbReference>
<dbReference type="Pfam" id="PF22725">
    <property type="entry name" value="GFO_IDH_MocA_C3"/>
    <property type="match status" value="1"/>
</dbReference>
<evidence type="ECO:0000259" key="2">
    <source>
        <dbReference type="Pfam" id="PF01408"/>
    </source>
</evidence>
<dbReference type="Pfam" id="PF01408">
    <property type="entry name" value="GFO_IDH_MocA"/>
    <property type="match status" value="1"/>
</dbReference>
<name>A0ABV5ALZ9_9BACL</name>
<keyword evidence="5" id="KW-1185">Reference proteome</keyword>
<dbReference type="EMBL" id="JBDXSU010000046">
    <property type="protein sequence ID" value="MFB5193188.1"/>
    <property type="molecule type" value="Genomic_DNA"/>
</dbReference>
<dbReference type="SUPFAM" id="SSF55347">
    <property type="entry name" value="Glyceraldehyde-3-phosphate dehydrogenase-like, C-terminal domain"/>
    <property type="match status" value="1"/>
</dbReference>
<dbReference type="Gene3D" id="3.30.360.10">
    <property type="entry name" value="Dihydrodipicolinate Reductase, domain 2"/>
    <property type="match status" value="1"/>
</dbReference>
<evidence type="ECO:0000256" key="1">
    <source>
        <dbReference type="ARBA" id="ARBA00023002"/>
    </source>
</evidence>
<protein>
    <submittedName>
        <fullName evidence="4">Gfo/Idh/MocA family oxidoreductase</fullName>
    </submittedName>
</protein>